<dbReference type="RefSeq" id="XP_055900473.1">
    <property type="nucleotide sequence ID" value="XM_056044498.1"/>
</dbReference>
<feature type="region of interest" description="Disordered" evidence="1">
    <location>
        <begin position="1534"/>
        <end position="1562"/>
    </location>
</feature>
<dbReference type="GO" id="GO:0060294">
    <property type="term" value="P:cilium movement involved in cell motility"/>
    <property type="evidence" value="ECO:0007669"/>
    <property type="project" value="InterPro"/>
</dbReference>
<name>A0A9W3BLU3_BIOGL</name>
<reference evidence="3 4" key="1">
    <citation type="submission" date="2025-04" db="UniProtKB">
        <authorList>
            <consortium name="RefSeq"/>
        </authorList>
    </citation>
    <scope>IDENTIFICATION</scope>
</reference>
<feature type="compositionally biased region" description="Polar residues" evidence="1">
    <location>
        <begin position="1409"/>
        <end position="1419"/>
    </location>
</feature>
<dbReference type="InterPro" id="IPR057466">
    <property type="entry name" value="CFAP46_TPR"/>
</dbReference>
<dbReference type="RefSeq" id="XP_055900469.1">
    <property type="nucleotide sequence ID" value="XM_056044494.1"/>
</dbReference>
<dbReference type="PANTHER" id="PTHR15977:SF15">
    <property type="entry name" value="CILIA- AND FLAGELLA-ASSOCIATED PROTEIN 46"/>
    <property type="match status" value="1"/>
</dbReference>
<dbReference type="InterPro" id="IPR039586">
    <property type="entry name" value="CFAP46"/>
</dbReference>
<dbReference type="GO" id="GO:0035082">
    <property type="term" value="P:axoneme assembly"/>
    <property type="evidence" value="ECO:0007669"/>
    <property type="project" value="InterPro"/>
</dbReference>
<accession>A0A9W3BLU3</accession>
<feature type="compositionally biased region" description="Basic and acidic residues" evidence="1">
    <location>
        <begin position="1214"/>
        <end position="1223"/>
    </location>
</feature>
<dbReference type="OrthoDB" id="68437at2759"/>
<sequence>MDANIRRLIVKAQSSEGEENPALLQAHTLLQNVARSRASTDIPESFGQDLYVLCAEVAYQHGFNNIAKDCIQMFFMKQPASNQFLGRAYLCQAQLLAPKDATDNEQFEKSVTYILKTISFAKANSRYHFLVYNASVIYWQLCRPFLKSGCRQYLVQSLQQIVKALDEIEDKDSEWRAQLMIALVECNIDAHKRSEASQVASTAAAFIKTNVPSLYKKIFGLMTRYQLGDVSKNQKELKSSPELALFHRICKLKSSLNLTSVINEDQLVSQPNSVMMFLEESEKDLSIVNLEQGDSTINYAAEIESILNLLGSSDSALQVAAIDGKTSAETLKEDDVEKKDRKFPKSATKAPALPKKVPQTPSDKRLSKRERCNLLIELARLCLELNFPDHANVCVEQLKTLSLQDPSVCLEQEFIECELMVKILGKKQESFKKSVIDIRVQAIKRCEEAIMNAIRIGDPNVIQAGCVTQWNLCLPLLQPNLRNKVRRPLTLVAQALEQIDSLLVQLRCQVHTELSHCEEDQEQIQTATENLKKALLLDDTGVYHDKLVSTLKRLELRAQLYKQPEGTEDLAAMIIEQARTADSGTKSMKRSMLVKAGEALAPDSFLLVLDSENDTKVVSTGKEALTKVKQLSGKAKQYKSCIVKTEGHLNRTGDSNIMERIKLWVDLVKIARKQEVWDVCRTACKFCLLYDDDKVLMTIQALDNSNANKSDSSQSDLLREESSIELEKKTSSVVSTQVATPQTQITPIMREFIRMFAEVSFIQGEALIQLLRSHNVELNQKPLYPEDKSKKPKGYVAKKPEEDLDWVEYSDWLMDLSKEATQSFLRGLSLGVSINEPWIVCSAAAYIWNYNNHIISQGEEDQISSDLNIVLEGLKKVGHAGETVMLVNICNALANGYMKNWIPKRVEPEKLEIKAELEIPIQSAKGKSAKGVQIATKVSKTASLATVSPEALVDLKKAIEVCDLAMKITNGSEPEDVVPIYSRLPILQTWVKAKQLAQQQISKNLGVEDDNKKGGQNSMTRAIVAVEILSVNKNGQMEFKDNPSLEETFHMVSEAKWSDKFVELQLWARLTALAYADHIHNQVLTCSKKTLSFENNPLKLDRNQEKVKQEMLFYSCLLMGQSLVENMKGRNTIRREALEAFVNSAKFAKNASNYDLVMMAARHFWNTCLPLVGQPIERELLKEPLKTILNAIAAVADKNVKDASLAEEQERDETDGRKSSIKESTKIDNDLSLRAAMYGVLFQSFADKGEWDQALQSIDNAVSCMPRTKHRLILFKHRVMVKAKLGQAIDMDMQKFKDEPEDFVANMWHRVALSSKLASEQMKSYQKAIDILENPSNVYQKVEYIIEFGQWLYCNHFPIKVVQDLLEWAVDLLLSIKPPEIVKANSEVKRTKGSRRQLSQTLDMKDKPSSTSVLPANTPKQKDVSSKNVSSILQPKSPVSMVNRDESKLDQSDSLRTSDLGRTPSPSLSPITQLKDIRQLETLYRIHIVLAEMLGLDSVHYKDTLLTAYNILMRLWEALIRYFGQPMKDISKNVLKEDAPATSSGPKGKKDEKKKDDKEKVQLPKRKRKFPLDVLPSDIESWAIYDWPEEGVVAFKVDTYKSMSLNEVNFPKPMLTYHYTDSLIRQLIKVGYSQFTLPLLAFEDLLSRSVLSSQALNKLVHLKSLIICQELNLKTGINFHQKILGNLHIAETDQAVSRNEIAKWQELQLQVAKEEQRVREISALEQSISSKIAISSAYSAHANIRQDDSELGAPHLGKVYGAVSVRDVWTDTAELLIKQVQYQRAREYLTEANIAAEAFNDKPLQARILFLFAKLAYHEAQYGQTVALCTKSQELGEAEDIFWYKSIKLLANAVVMMKADKENINKAKRLLIEAINEFTAHGDSNPNRYKITRYYCAKLEVKLLQLYIDNLLLKLKVDKSDQTLELIYAGCERYESITNQLIHLGHWLDARKLILKHALLFKHLAMETTDANISKIYYMEAMNVLKQAVNLSEKVFHDVHSLVSLAQMKNLSTAVQRELAEVNIEMAELLTHILAIRHTELRQEQMQQEKKTSIILQIEEFVCETPVYEGHDKEWLDVCSVAGNEAMSYLLSAQSLCSTVIRMKAKCLVTLGKLLHTLAECESPEPPAQWTVQDIEIMKMQLAAEEAEAAAAVADIDVEAEESEDDSSILPSENQVSKLQQELFDVEEKKRASKYRAQIIQKQLEQDKSLHLFMCASEYLYQGLNICLQNQILDVASIASYELVKLLAQFDSHASSLMLALHQSCQTSLKLEKLLISSLPDPSTSKLAAILHQKNHLLMKDVTTNNSVSPIYRELKLSLNADWQAGKKLEVSTNHQDLLKEFPSNYNLIILQHSPDKKFLYGSILDKPKGSVMGVSKAKDKTDKIKDNLSTIRETPLTEDFSRARIFSTPVNYNSLLILVEKVKAYKQQQQTVLLRREFHCVQVAQREKMMENVEASQKIQIKVAENYDEEEAELESLFTNIVNEMNYYLQPVLEPICHSLRYPNSSVGMNIAGQDVTSKISKETATPQNECLVLLADIDLMELPLEACVHLQIVEGVISVSRDFSLQLLRKRVPEEKKDEKEEKDAKKKTSKDAVNVNSRIPGARDAKQKQTKVVPLNRLVQPWQTEVNTNNFKYIVDPYLECSDGERKKPIEVINSLLTTYESQFTSRWLGVTGSIHTPSLGEWEIYISESSAFIFYGFERFLSYIPPSKLATLNIPDCSILFSFDLSETAKSFQRQSKLDLHKLPSLLSLEAPVEMAMLSSLSGVKCIIGNQWHASLSENAIKLEETMEYLLKKGYCTGQALHMIQNPIKAYTLSKLESMAAKSGQKSAESKADSKANKGQAAEPTLMQRPSLPESGEIENYPVVTRAAFNTVCYGMPNLIVTQ</sequence>
<dbReference type="GeneID" id="106079408"/>
<gene>
    <name evidence="3 4 5" type="primary">LOC106079408</name>
</gene>
<feature type="region of interest" description="Disordered" evidence="1">
    <location>
        <begin position="1204"/>
        <end position="1223"/>
    </location>
</feature>
<feature type="compositionally biased region" description="Basic and acidic residues" evidence="1">
    <location>
        <begin position="1548"/>
        <end position="1562"/>
    </location>
</feature>
<dbReference type="Proteomes" id="UP001165740">
    <property type="component" value="Chromosome 1"/>
</dbReference>
<evidence type="ECO:0000256" key="1">
    <source>
        <dbReference type="SAM" id="MobiDB-lite"/>
    </source>
</evidence>
<dbReference type="RefSeq" id="XP_055900462.1">
    <property type="nucleotide sequence ID" value="XM_056044487.1"/>
</dbReference>
<dbReference type="OMA" id="EEFWYNS"/>
<proteinExistence type="predicted"/>
<dbReference type="Pfam" id="PF25439">
    <property type="entry name" value="TPR_CFAP46_N"/>
    <property type="match status" value="1"/>
</dbReference>
<feature type="region of interest" description="Disordered" evidence="1">
    <location>
        <begin position="2826"/>
        <end position="2858"/>
    </location>
</feature>
<feature type="compositionally biased region" description="Basic and acidic residues" evidence="1">
    <location>
        <begin position="1443"/>
        <end position="1453"/>
    </location>
</feature>
<dbReference type="PANTHER" id="PTHR15977">
    <property type="entry name" value="CILIA- AND FLAGELLA-ASSOCIATED PROTEIN 46"/>
    <property type="match status" value="1"/>
</dbReference>
<feature type="region of interest" description="Disordered" evidence="1">
    <location>
        <begin position="2576"/>
        <end position="2595"/>
    </location>
</feature>
<evidence type="ECO:0000313" key="4">
    <source>
        <dbReference type="RefSeq" id="XP_055900469.1"/>
    </source>
</evidence>
<feature type="compositionally biased region" description="Basic and acidic residues" evidence="1">
    <location>
        <begin position="331"/>
        <end position="340"/>
    </location>
</feature>
<evidence type="ECO:0000313" key="2">
    <source>
        <dbReference type="Proteomes" id="UP001165740"/>
    </source>
</evidence>
<evidence type="ECO:0000313" key="5">
    <source>
        <dbReference type="RefSeq" id="XP_055900473.1"/>
    </source>
</evidence>
<evidence type="ECO:0000313" key="3">
    <source>
        <dbReference type="RefSeq" id="XP_055900462.1"/>
    </source>
</evidence>
<feature type="compositionally biased region" description="Basic and acidic residues" evidence="1">
    <location>
        <begin position="2576"/>
        <end position="2593"/>
    </location>
</feature>
<keyword evidence="2" id="KW-1185">Reference proteome</keyword>
<feature type="region of interest" description="Disordered" evidence="1">
    <location>
        <begin position="331"/>
        <end position="364"/>
    </location>
</feature>
<organism evidence="2 3">
    <name type="scientific">Biomphalaria glabrata</name>
    <name type="common">Bloodfluke planorb</name>
    <name type="synonym">Freshwater snail</name>
    <dbReference type="NCBI Taxonomy" id="6526"/>
    <lineage>
        <taxon>Eukaryota</taxon>
        <taxon>Metazoa</taxon>
        <taxon>Spiralia</taxon>
        <taxon>Lophotrochozoa</taxon>
        <taxon>Mollusca</taxon>
        <taxon>Gastropoda</taxon>
        <taxon>Heterobranchia</taxon>
        <taxon>Euthyneura</taxon>
        <taxon>Panpulmonata</taxon>
        <taxon>Hygrophila</taxon>
        <taxon>Lymnaeoidea</taxon>
        <taxon>Planorbidae</taxon>
        <taxon>Biomphalaria</taxon>
    </lineage>
</organism>
<protein>
    <submittedName>
        <fullName evidence="3 4">Cilia- and flagella-associated protein 46-like isoform X1</fullName>
    </submittedName>
</protein>
<feature type="region of interest" description="Disordered" evidence="1">
    <location>
        <begin position="1387"/>
        <end position="1470"/>
    </location>
</feature>